<gene>
    <name evidence="15" type="ORF">PIB30_015769</name>
</gene>
<dbReference type="Pfam" id="PF21362">
    <property type="entry name" value="Sina_RING"/>
    <property type="match status" value="1"/>
</dbReference>
<keyword evidence="5" id="KW-0808">Transferase</keyword>
<evidence type="ECO:0000256" key="5">
    <source>
        <dbReference type="ARBA" id="ARBA00022679"/>
    </source>
</evidence>
<evidence type="ECO:0000256" key="9">
    <source>
        <dbReference type="ARBA" id="ARBA00022833"/>
    </source>
</evidence>
<keyword evidence="7 11" id="KW-0863">Zinc-finger</keyword>
<dbReference type="Proteomes" id="UP001341840">
    <property type="component" value="Unassembled WGS sequence"/>
</dbReference>
<proteinExistence type="inferred from homology"/>
<dbReference type="SUPFAM" id="SSF49599">
    <property type="entry name" value="TRAF domain-like"/>
    <property type="match status" value="1"/>
</dbReference>
<evidence type="ECO:0000313" key="16">
    <source>
        <dbReference type="Proteomes" id="UP001341840"/>
    </source>
</evidence>
<dbReference type="PROSITE" id="PS51081">
    <property type="entry name" value="ZF_SIAH"/>
    <property type="match status" value="1"/>
</dbReference>
<evidence type="ECO:0000256" key="4">
    <source>
        <dbReference type="ARBA" id="ARBA00012483"/>
    </source>
</evidence>
<reference evidence="15 16" key="1">
    <citation type="journal article" date="2023" name="Plants (Basel)">
        <title>Bridging the Gap: Combining Genomics and Transcriptomics Approaches to Understand Stylosanthes scabra, an Orphan Legume from the Brazilian Caatinga.</title>
        <authorList>
            <person name="Ferreira-Neto J.R.C."/>
            <person name="da Silva M.D."/>
            <person name="Binneck E."/>
            <person name="de Melo N.F."/>
            <person name="da Silva R.H."/>
            <person name="de Melo A.L.T.M."/>
            <person name="Pandolfi V."/>
            <person name="Bustamante F.O."/>
            <person name="Brasileiro-Vidal A.C."/>
            <person name="Benko-Iseppon A.M."/>
        </authorList>
    </citation>
    <scope>NUCLEOTIDE SEQUENCE [LARGE SCALE GENOMIC DNA]</scope>
    <source>
        <tissue evidence="15">Leaves</tissue>
    </source>
</reference>
<keyword evidence="16" id="KW-1185">Reference proteome</keyword>
<evidence type="ECO:0000256" key="10">
    <source>
        <dbReference type="ARBA" id="ARBA00024004"/>
    </source>
</evidence>
<dbReference type="PANTHER" id="PTHR46632:SF32">
    <property type="entry name" value="SIAH-TYPE DOMAIN-CONTAINING PROTEIN"/>
    <property type="match status" value="1"/>
</dbReference>
<comment type="caution">
    <text evidence="15">The sequence shown here is derived from an EMBL/GenBank/DDBJ whole genome shotgun (WGS) entry which is preliminary data.</text>
</comment>
<dbReference type="PANTHER" id="PTHR46632">
    <property type="entry name" value="E3 UBIQUITIN-PROTEIN LIGASE SINA-LIKE 4"/>
    <property type="match status" value="1"/>
</dbReference>
<dbReference type="Pfam" id="PF21361">
    <property type="entry name" value="Sina_ZnF"/>
    <property type="match status" value="1"/>
</dbReference>
<feature type="domain" description="RING-type" evidence="13">
    <location>
        <begin position="91"/>
        <end position="126"/>
    </location>
</feature>
<dbReference type="EC" id="2.3.2.27" evidence="4"/>
<name>A0ABU6Y5D4_9FABA</name>
<evidence type="ECO:0000259" key="14">
    <source>
        <dbReference type="PROSITE" id="PS51081"/>
    </source>
</evidence>
<dbReference type="InterPro" id="IPR044286">
    <property type="entry name" value="SINL_plant"/>
</dbReference>
<feature type="compositionally biased region" description="Polar residues" evidence="12">
    <location>
        <begin position="27"/>
        <end position="37"/>
    </location>
</feature>
<comment type="pathway">
    <text evidence="2">Protein modification; protein ubiquitination.</text>
</comment>
<dbReference type="InterPro" id="IPR001841">
    <property type="entry name" value="Znf_RING"/>
</dbReference>
<evidence type="ECO:0000256" key="6">
    <source>
        <dbReference type="ARBA" id="ARBA00022723"/>
    </source>
</evidence>
<dbReference type="EMBL" id="JASCZI010241699">
    <property type="protein sequence ID" value="MED6205209.1"/>
    <property type="molecule type" value="Genomic_DNA"/>
</dbReference>
<comment type="catalytic activity">
    <reaction evidence="1">
        <text>S-ubiquitinyl-[E2 ubiquitin-conjugating enzyme]-L-cysteine + [acceptor protein]-L-lysine = [E2 ubiquitin-conjugating enzyme]-L-cysteine + N(6)-ubiquitinyl-[acceptor protein]-L-lysine.</text>
        <dbReference type="EC" id="2.3.2.27"/>
    </reaction>
</comment>
<evidence type="ECO:0000259" key="13">
    <source>
        <dbReference type="PROSITE" id="PS50089"/>
    </source>
</evidence>
<feature type="region of interest" description="Disordered" evidence="12">
    <location>
        <begin position="1"/>
        <end position="78"/>
    </location>
</feature>
<protein>
    <recommendedName>
        <fullName evidence="4">RING-type E3 ubiquitin transferase</fullName>
        <ecNumber evidence="4">2.3.2.27</ecNumber>
    </recommendedName>
</protein>
<dbReference type="InterPro" id="IPR013010">
    <property type="entry name" value="Znf_SIAH"/>
</dbReference>
<evidence type="ECO:0000256" key="8">
    <source>
        <dbReference type="ARBA" id="ARBA00022786"/>
    </source>
</evidence>
<evidence type="ECO:0000256" key="2">
    <source>
        <dbReference type="ARBA" id="ARBA00004906"/>
    </source>
</evidence>
<dbReference type="Gene3D" id="3.30.40.10">
    <property type="entry name" value="Zinc/RING finger domain, C3HC4 (zinc finger)"/>
    <property type="match status" value="1"/>
</dbReference>
<evidence type="ECO:0000256" key="11">
    <source>
        <dbReference type="PROSITE-ProRule" id="PRU00455"/>
    </source>
</evidence>
<comment type="function">
    <text evidence="10">E3 ubiquitin-protein ligase that mediates ubiquitination and subsequent proteasomal degradation of target proteins. E3 ubiquitin ligases accept ubiquitin from an E2 ubiquitin-conjugating enzyme in the form of a thioester and then directly transfers the ubiquitin to targeted substrates. It probably triggers the ubiquitin-mediated degradation of different substrates.</text>
</comment>
<accession>A0ABU6Y5D4</accession>
<dbReference type="PROSITE" id="PS50089">
    <property type="entry name" value="ZF_RING_2"/>
    <property type="match status" value="1"/>
</dbReference>
<keyword evidence="8" id="KW-0833">Ubl conjugation pathway</keyword>
<feature type="domain" description="SIAH-type" evidence="14">
    <location>
        <begin position="144"/>
        <end position="202"/>
    </location>
</feature>
<keyword evidence="9" id="KW-0862">Zinc</keyword>
<evidence type="ECO:0000256" key="3">
    <source>
        <dbReference type="ARBA" id="ARBA00009119"/>
    </source>
</evidence>
<evidence type="ECO:0000313" key="15">
    <source>
        <dbReference type="EMBL" id="MED6205209.1"/>
    </source>
</evidence>
<organism evidence="15 16">
    <name type="scientific">Stylosanthes scabra</name>
    <dbReference type="NCBI Taxonomy" id="79078"/>
    <lineage>
        <taxon>Eukaryota</taxon>
        <taxon>Viridiplantae</taxon>
        <taxon>Streptophyta</taxon>
        <taxon>Embryophyta</taxon>
        <taxon>Tracheophyta</taxon>
        <taxon>Spermatophyta</taxon>
        <taxon>Magnoliopsida</taxon>
        <taxon>eudicotyledons</taxon>
        <taxon>Gunneridae</taxon>
        <taxon>Pentapetalae</taxon>
        <taxon>rosids</taxon>
        <taxon>fabids</taxon>
        <taxon>Fabales</taxon>
        <taxon>Fabaceae</taxon>
        <taxon>Papilionoideae</taxon>
        <taxon>50 kb inversion clade</taxon>
        <taxon>dalbergioids sensu lato</taxon>
        <taxon>Dalbergieae</taxon>
        <taxon>Pterocarpus clade</taxon>
        <taxon>Stylosanthes</taxon>
    </lineage>
</organism>
<keyword evidence="6" id="KW-0479">Metal-binding</keyword>
<comment type="similarity">
    <text evidence="3">Belongs to the SINA (Seven in absentia) family.</text>
</comment>
<evidence type="ECO:0000256" key="12">
    <source>
        <dbReference type="SAM" id="MobiDB-lite"/>
    </source>
</evidence>
<dbReference type="InterPro" id="IPR049548">
    <property type="entry name" value="Sina-like_RING"/>
</dbReference>
<dbReference type="InterPro" id="IPR013083">
    <property type="entry name" value="Znf_RING/FYVE/PHD"/>
</dbReference>
<evidence type="ECO:0000256" key="1">
    <source>
        <dbReference type="ARBA" id="ARBA00000900"/>
    </source>
</evidence>
<sequence length="316" mass="35070">MKKSPVSEATTNKGKGKGKGDMKKKTPVSSEASNNKGKATAPRTTTYTRGRKRKHVDEPQQQEQAAPAPAPSSTQGRSFTFQLSEPDVLDCPICFDPLTIPVYQCENGHVACSTCCIRLEEKCPTCCLPIGSIRVRVLEKLLESMKVPCSHAKYGCSATFSYTDKRVHESNCLFVPCYCPHTDCDFVSSFFDLPLHFISEHGSSAAVRFSHDKPFAVTLSEDDDEAIVLQEETDDTLFVLHNFVFSLGKAVNVCCIQPDSLPKYRFEIMAKSQGSSLEWKSFTMNIQSSNVDTTLSSRFLVIPSDYFGDLEICIHM</sequence>
<dbReference type="CDD" id="cd16571">
    <property type="entry name" value="RING-HC_SIAHs"/>
    <property type="match status" value="1"/>
</dbReference>
<evidence type="ECO:0000256" key="7">
    <source>
        <dbReference type="ARBA" id="ARBA00022771"/>
    </source>
</evidence>